<keyword evidence="1" id="KW-0863">Zinc-finger</keyword>
<keyword evidence="5" id="KW-1185">Reference proteome</keyword>
<comment type="caution">
    <text evidence="4">The sequence shown here is derived from an EMBL/GenBank/DDBJ whole genome shotgun (WGS) entry which is preliminary data.</text>
</comment>
<name>A0A9K3KSU3_9STRA</name>
<protein>
    <submittedName>
        <fullName evidence="4">Zinc knuckle domain containing protein</fullName>
    </submittedName>
</protein>
<dbReference type="Pfam" id="PF00098">
    <property type="entry name" value="zf-CCHC"/>
    <property type="match status" value="1"/>
</dbReference>
<dbReference type="GO" id="GO:0003676">
    <property type="term" value="F:nucleic acid binding"/>
    <property type="evidence" value="ECO:0007669"/>
    <property type="project" value="InterPro"/>
</dbReference>
<reference evidence="4" key="1">
    <citation type="journal article" date="2021" name="Sci. Rep.">
        <title>Diploid genomic architecture of Nitzschia inconspicua, an elite biomass production diatom.</title>
        <authorList>
            <person name="Oliver A."/>
            <person name="Podell S."/>
            <person name="Pinowska A."/>
            <person name="Traller J.C."/>
            <person name="Smith S.R."/>
            <person name="McClure R."/>
            <person name="Beliaev A."/>
            <person name="Bohutskyi P."/>
            <person name="Hill E.A."/>
            <person name="Rabines A."/>
            <person name="Zheng H."/>
            <person name="Allen L.Z."/>
            <person name="Kuo A."/>
            <person name="Grigoriev I.V."/>
            <person name="Allen A.E."/>
            <person name="Hazlebeck D."/>
            <person name="Allen E.E."/>
        </authorList>
    </citation>
    <scope>NUCLEOTIDE SEQUENCE</scope>
    <source>
        <strain evidence="4">Hildebrandi</strain>
    </source>
</reference>
<feature type="compositionally biased region" description="Basic and acidic residues" evidence="2">
    <location>
        <begin position="1"/>
        <end position="10"/>
    </location>
</feature>
<accession>A0A9K3KSU3</accession>
<evidence type="ECO:0000313" key="5">
    <source>
        <dbReference type="Proteomes" id="UP000693970"/>
    </source>
</evidence>
<organism evidence="4 5">
    <name type="scientific">Nitzschia inconspicua</name>
    <dbReference type="NCBI Taxonomy" id="303405"/>
    <lineage>
        <taxon>Eukaryota</taxon>
        <taxon>Sar</taxon>
        <taxon>Stramenopiles</taxon>
        <taxon>Ochrophyta</taxon>
        <taxon>Bacillariophyta</taxon>
        <taxon>Bacillariophyceae</taxon>
        <taxon>Bacillariophycidae</taxon>
        <taxon>Bacillariales</taxon>
        <taxon>Bacillariaceae</taxon>
        <taxon>Nitzschia</taxon>
    </lineage>
</organism>
<dbReference type="EMBL" id="JAGRRH010000019">
    <property type="protein sequence ID" value="KAG7349298.1"/>
    <property type="molecule type" value="Genomic_DNA"/>
</dbReference>
<dbReference type="Proteomes" id="UP000693970">
    <property type="component" value="Unassembled WGS sequence"/>
</dbReference>
<feature type="region of interest" description="Disordered" evidence="2">
    <location>
        <begin position="1"/>
        <end position="42"/>
    </location>
</feature>
<evidence type="ECO:0000313" key="4">
    <source>
        <dbReference type="EMBL" id="KAG7349298.1"/>
    </source>
</evidence>
<dbReference type="PROSITE" id="PS50158">
    <property type="entry name" value="ZF_CCHC"/>
    <property type="match status" value="1"/>
</dbReference>
<dbReference type="SMART" id="SM00343">
    <property type="entry name" value="ZnF_C2HC"/>
    <property type="match status" value="1"/>
</dbReference>
<dbReference type="InterPro" id="IPR001878">
    <property type="entry name" value="Znf_CCHC"/>
</dbReference>
<evidence type="ECO:0000256" key="1">
    <source>
        <dbReference type="PROSITE-ProRule" id="PRU00047"/>
    </source>
</evidence>
<reference evidence="4" key="2">
    <citation type="submission" date="2021-04" db="EMBL/GenBank/DDBJ databases">
        <authorList>
            <person name="Podell S."/>
        </authorList>
    </citation>
    <scope>NUCLEOTIDE SEQUENCE</scope>
    <source>
        <strain evidence="4">Hildebrandi</strain>
    </source>
</reference>
<gene>
    <name evidence="4" type="ORF">IV203_011895</name>
</gene>
<keyword evidence="1" id="KW-0479">Metal-binding</keyword>
<evidence type="ECO:0000259" key="3">
    <source>
        <dbReference type="PROSITE" id="PS50158"/>
    </source>
</evidence>
<proteinExistence type="predicted"/>
<dbReference type="OrthoDB" id="196607at2759"/>
<sequence length="122" mass="13682">MAEEGKKEEPTAAAPAPAEGGGAPPKGDRPRRSRGPPREKTCYNCGKGGHIARDCQNPRLEGEARQVINKARAQYRRCFNCGKERLLGQRVPVTRCKANRKRMMREQFPQLLHDFVCLAVRP</sequence>
<feature type="domain" description="CCHC-type" evidence="3">
    <location>
        <begin position="42"/>
        <end position="57"/>
    </location>
</feature>
<evidence type="ECO:0000256" key="2">
    <source>
        <dbReference type="SAM" id="MobiDB-lite"/>
    </source>
</evidence>
<dbReference type="AlphaFoldDB" id="A0A9K3KSU3"/>
<keyword evidence="1" id="KW-0862">Zinc</keyword>
<feature type="compositionally biased region" description="Basic and acidic residues" evidence="2">
    <location>
        <begin position="26"/>
        <end position="41"/>
    </location>
</feature>
<dbReference type="GO" id="GO:0008270">
    <property type="term" value="F:zinc ion binding"/>
    <property type="evidence" value="ECO:0007669"/>
    <property type="project" value="UniProtKB-KW"/>
</dbReference>